<name>A0A671XFA2_SPAAU</name>
<dbReference type="SMART" id="SM00407">
    <property type="entry name" value="IGc1"/>
    <property type="match status" value="1"/>
</dbReference>
<evidence type="ECO:0000256" key="5">
    <source>
        <dbReference type="ARBA" id="ARBA00023170"/>
    </source>
</evidence>
<proteinExistence type="predicted"/>
<dbReference type="Proteomes" id="UP000472265">
    <property type="component" value="Chromosome 16"/>
</dbReference>
<dbReference type="InterPro" id="IPR013783">
    <property type="entry name" value="Ig-like_fold"/>
</dbReference>
<dbReference type="GO" id="GO:0016020">
    <property type="term" value="C:membrane"/>
    <property type="evidence" value="ECO:0007669"/>
    <property type="project" value="UniProtKB-SubCell"/>
</dbReference>
<protein>
    <recommendedName>
        <fullName evidence="9">Ig-like domain-containing protein</fullName>
    </recommendedName>
</protein>
<accession>A0A671XFA2</accession>
<sequence>MILIFLSIHLNNILVSGLSLNDQVHQTPADMFKRPGGEAKINCFHTIQSYNQILWYKQTNEQLQFLGYMNINNGYPENGAGVKIEGNANTDQNCTLTIEGLTLNSSAVYFCAARLCQYEAYFGPGTKLTVLGKDDKITPPTVKVLEPSEKECRNKVEKEKRKKTLLCVISRFYPDHVNVTWKINNEEMSKGVATDNMPAQPNDGEFYKITSRLKVDANKWFDPENEFKCIASFFNGTGTTYHENGTRGIEAPKTGQNITTEAYLKRSQTAKLSYGVLIIKGCVYGAFVMFLVWKLPGSSGKRNN</sequence>
<keyword evidence="8" id="KW-0732">Signal</keyword>
<feature type="chain" id="PRO_5025607002" description="Ig-like domain-containing protein" evidence="8">
    <location>
        <begin position="18"/>
        <end position="304"/>
    </location>
</feature>
<evidence type="ECO:0000256" key="8">
    <source>
        <dbReference type="SAM" id="SignalP"/>
    </source>
</evidence>
<evidence type="ECO:0000313" key="11">
    <source>
        <dbReference type="Proteomes" id="UP000472265"/>
    </source>
</evidence>
<dbReference type="PANTHER" id="PTHR19256">
    <property type="entry name" value="T-CELL RECEPTOR GAMMA CHAIN"/>
    <property type="match status" value="1"/>
</dbReference>
<evidence type="ECO:0000313" key="10">
    <source>
        <dbReference type="Ensembl" id="ENSSAUP00010049813.1"/>
    </source>
</evidence>
<feature type="signal peptide" evidence="8">
    <location>
        <begin position="1"/>
        <end position="17"/>
    </location>
</feature>
<dbReference type="Gene3D" id="2.60.40.10">
    <property type="entry name" value="Immunoglobulins"/>
    <property type="match status" value="2"/>
</dbReference>
<dbReference type="Pfam" id="PF07686">
    <property type="entry name" value="V-set"/>
    <property type="match status" value="1"/>
</dbReference>
<evidence type="ECO:0000256" key="4">
    <source>
        <dbReference type="ARBA" id="ARBA00023136"/>
    </source>
</evidence>
<evidence type="ECO:0000256" key="7">
    <source>
        <dbReference type="SAM" id="Phobius"/>
    </source>
</evidence>
<reference evidence="10" key="3">
    <citation type="submission" date="2025-09" db="UniProtKB">
        <authorList>
            <consortium name="Ensembl"/>
        </authorList>
    </citation>
    <scope>IDENTIFICATION</scope>
</reference>
<dbReference type="SUPFAM" id="SSF48726">
    <property type="entry name" value="Immunoglobulin"/>
    <property type="match status" value="2"/>
</dbReference>
<dbReference type="InterPro" id="IPR003599">
    <property type="entry name" value="Ig_sub"/>
</dbReference>
<dbReference type="PANTHER" id="PTHR19256:SF65">
    <property type="entry name" value="T CELL RECEPTOR GAMMA CONSTANT 1-RELATED"/>
    <property type="match status" value="1"/>
</dbReference>
<dbReference type="Ensembl" id="ENSSAUT00010052407.1">
    <property type="protein sequence ID" value="ENSSAUP00010049813.1"/>
    <property type="gene ID" value="ENSSAUG00010020779.1"/>
</dbReference>
<reference evidence="10" key="1">
    <citation type="submission" date="2021-04" db="EMBL/GenBank/DDBJ databases">
        <authorList>
            <consortium name="Wellcome Sanger Institute Data Sharing"/>
        </authorList>
    </citation>
    <scope>NUCLEOTIDE SEQUENCE [LARGE SCALE GENOMIC DNA]</scope>
</reference>
<dbReference type="InterPro" id="IPR013106">
    <property type="entry name" value="Ig_V-set"/>
</dbReference>
<dbReference type="InterPro" id="IPR036179">
    <property type="entry name" value="Ig-like_dom_sf"/>
</dbReference>
<evidence type="ECO:0000256" key="6">
    <source>
        <dbReference type="ARBA" id="ARBA00023319"/>
    </source>
</evidence>
<feature type="domain" description="Ig-like" evidence="9">
    <location>
        <begin position="140"/>
        <end position="246"/>
    </location>
</feature>
<reference evidence="10" key="2">
    <citation type="submission" date="2025-08" db="UniProtKB">
        <authorList>
            <consortium name="Ensembl"/>
        </authorList>
    </citation>
    <scope>IDENTIFICATION</scope>
</reference>
<organism evidence="10 11">
    <name type="scientific">Sparus aurata</name>
    <name type="common">Gilthead sea bream</name>
    <dbReference type="NCBI Taxonomy" id="8175"/>
    <lineage>
        <taxon>Eukaryota</taxon>
        <taxon>Metazoa</taxon>
        <taxon>Chordata</taxon>
        <taxon>Craniata</taxon>
        <taxon>Vertebrata</taxon>
        <taxon>Euteleostomi</taxon>
        <taxon>Actinopterygii</taxon>
        <taxon>Neopterygii</taxon>
        <taxon>Teleostei</taxon>
        <taxon>Neoteleostei</taxon>
        <taxon>Acanthomorphata</taxon>
        <taxon>Eupercaria</taxon>
        <taxon>Spariformes</taxon>
        <taxon>Sparidae</taxon>
        <taxon>Sparus</taxon>
    </lineage>
</organism>
<dbReference type="AlphaFoldDB" id="A0A671XFA2"/>
<keyword evidence="3 7" id="KW-1133">Transmembrane helix</keyword>
<dbReference type="SMART" id="SM00409">
    <property type="entry name" value="IG"/>
    <property type="match status" value="1"/>
</dbReference>
<keyword evidence="11" id="KW-1185">Reference proteome</keyword>
<evidence type="ECO:0000256" key="3">
    <source>
        <dbReference type="ARBA" id="ARBA00022989"/>
    </source>
</evidence>
<keyword evidence="2 7" id="KW-0812">Transmembrane</keyword>
<comment type="subcellular location">
    <subcellularLocation>
        <location evidence="1">Membrane</location>
    </subcellularLocation>
</comment>
<dbReference type="PROSITE" id="PS50835">
    <property type="entry name" value="IG_LIKE"/>
    <property type="match status" value="1"/>
</dbReference>
<dbReference type="InterPro" id="IPR051117">
    <property type="entry name" value="TRG_var/const_region"/>
</dbReference>
<keyword evidence="4 7" id="KW-0472">Membrane</keyword>
<dbReference type="InterPro" id="IPR007110">
    <property type="entry name" value="Ig-like_dom"/>
</dbReference>
<keyword evidence="5" id="KW-0675">Receptor</keyword>
<dbReference type="InterPro" id="IPR003597">
    <property type="entry name" value="Ig_C1-set"/>
</dbReference>
<feature type="transmembrane region" description="Helical" evidence="7">
    <location>
        <begin position="272"/>
        <end position="293"/>
    </location>
</feature>
<keyword evidence="6" id="KW-0393">Immunoglobulin domain</keyword>
<dbReference type="Pfam" id="PF07654">
    <property type="entry name" value="C1-set"/>
    <property type="match status" value="1"/>
</dbReference>
<dbReference type="GeneTree" id="ENSGT00940000164625"/>
<evidence type="ECO:0000259" key="9">
    <source>
        <dbReference type="PROSITE" id="PS50835"/>
    </source>
</evidence>
<evidence type="ECO:0000256" key="2">
    <source>
        <dbReference type="ARBA" id="ARBA00022692"/>
    </source>
</evidence>
<evidence type="ECO:0000256" key="1">
    <source>
        <dbReference type="ARBA" id="ARBA00004370"/>
    </source>
</evidence>